<protein>
    <recommendedName>
        <fullName evidence="4 5">Large ribosomal subunit protein bL28</fullName>
    </recommendedName>
</protein>
<dbReference type="GO" id="GO:0006412">
    <property type="term" value="P:translation"/>
    <property type="evidence" value="ECO:0007669"/>
    <property type="project" value="UniProtKB-UniRule"/>
</dbReference>
<sequence>MAKRCENCGKGTGRGNMVSHAKNRLKRLFKPNLQKMKAYRNGILVGVKLCTSCIKRLRKDDKVGSLSLKKPVKKILKPVQVKTLDKTKKTEEKKAEKARETIKIEDIVGKKI</sequence>
<dbReference type="STRING" id="1805209.AUJ73_04515"/>
<proteinExistence type="inferred from homology"/>
<evidence type="ECO:0000256" key="1">
    <source>
        <dbReference type="ARBA" id="ARBA00008760"/>
    </source>
</evidence>
<accession>A0A1J4TRB2</accession>
<dbReference type="EMBL" id="MNUY01000071">
    <property type="protein sequence ID" value="OIO13014.1"/>
    <property type="molecule type" value="Genomic_DNA"/>
</dbReference>
<dbReference type="PANTHER" id="PTHR39080:SF1">
    <property type="entry name" value="LARGE RIBOSOMAL SUBUNIT PROTEIN BL28A"/>
    <property type="match status" value="1"/>
</dbReference>
<dbReference type="InterPro" id="IPR026569">
    <property type="entry name" value="Ribosomal_bL28"/>
</dbReference>
<dbReference type="GO" id="GO:1990904">
    <property type="term" value="C:ribonucleoprotein complex"/>
    <property type="evidence" value="ECO:0007669"/>
    <property type="project" value="UniProtKB-KW"/>
</dbReference>
<evidence type="ECO:0000256" key="2">
    <source>
        <dbReference type="ARBA" id="ARBA00022980"/>
    </source>
</evidence>
<reference evidence="6 7" key="1">
    <citation type="journal article" date="2016" name="Environ. Microbiol.">
        <title>Genomic resolution of a cold subsurface aquifer community provides metabolic insights for novel microbes adapted to high CO concentrations.</title>
        <authorList>
            <person name="Probst A.J."/>
            <person name="Castelle C.J."/>
            <person name="Singh A."/>
            <person name="Brown C.T."/>
            <person name="Anantharaman K."/>
            <person name="Sharon I."/>
            <person name="Hug L.A."/>
            <person name="Burstein D."/>
            <person name="Emerson J.B."/>
            <person name="Thomas B.C."/>
            <person name="Banfield J.F."/>
        </authorList>
    </citation>
    <scope>NUCLEOTIDE SEQUENCE [LARGE SCALE GENOMIC DNA]</scope>
    <source>
        <strain evidence="6">CG1_02_37_22</strain>
    </source>
</reference>
<name>A0A1J4TRB2_9BACT</name>
<organism evidence="6 7">
    <name type="scientific">Candidatus Gottesmanbacteria bacterium CG1_02_37_22</name>
    <dbReference type="NCBI Taxonomy" id="1805209"/>
    <lineage>
        <taxon>Bacteria</taxon>
        <taxon>Candidatus Gottesmaniibacteriota</taxon>
    </lineage>
</organism>
<comment type="similarity">
    <text evidence="1 5">Belongs to the bacterial ribosomal protein bL28 family.</text>
</comment>
<dbReference type="PANTHER" id="PTHR39080">
    <property type="entry name" value="50S RIBOSOMAL PROTEIN L28"/>
    <property type="match status" value="1"/>
</dbReference>
<dbReference type="InterPro" id="IPR001383">
    <property type="entry name" value="Ribosomal_bL28_bact-type"/>
</dbReference>
<dbReference type="AlphaFoldDB" id="A0A1J4TRB2"/>
<dbReference type="InterPro" id="IPR034704">
    <property type="entry name" value="Ribosomal_bL28/bL31-like_sf"/>
</dbReference>
<dbReference type="HAMAP" id="MF_00373">
    <property type="entry name" value="Ribosomal_bL28"/>
    <property type="match status" value="1"/>
</dbReference>
<evidence type="ECO:0000256" key="4">
    <source>
        <dbReference type="ARBA" id="ARBA00035174"/>
    </source>
</evidence>
<dbReference type="SUPFAM" id="SSF143800">
    <property type="entry name" value="L28p-like"/>
    <property type="match status" value="1"/>
</dbReference>
<dbReference type="InterPro" id="IPR037147">
    <property type="entry name" value="Ribosomal_bL28_sf"/>
</dbReference>
<keyword evidence="3 5" id="KW-0687">Ribonucleoprotein</keyword>
<dbReference type="InterPro" id="IPR050096">
    <property type="entry name" value="Bacterial_rp_bL28"/>
</dbReference>
<comment type="caution">
    <text evidence="6">The sequence shown here is derived from an EMBL/GenBank/DDBJ whole genome shotgun (WGS) entry which is preliminary data.</text>
</comment>
<gene>
    <name evidence="5" type="primary">rpmB</name>
    <name evidence="6" type="ORF">AUJ73_04515</name>
</gene>
<dbReference type="GO" id="GO:0003735">
    <property type="term" value="F:structural constituent of ribosome"/>
    <property type="evidence" value="ECO:0007669"/>
    <property type="project" value="InterPro"/>
</dbReference>
<evidence type="ECO:0000256" key="5">
    <source>
        <dbReference type="HAMAP-Rule" id="MF_00373"/>
    </source>
</evidence>
<dbReference type="NCBIfam" id="TIGR00009">
    <property type="entry name" value="L28"/>
    <property type="match status" value="1"/>
</dbReference>
<evidence type="ECO:0000256" key="3">
    <source>
        <dbReference type="ARBA" id="ARBA00023274"/>
    </source>
</evidence>
<dbReference type="Proteomes" id="UP000183120">
    <property type="component" value="Unassembled WGS sequence"/>
</dbReference>
<evidence type="ECO:0000313" key="7">
    <source>
        <dbReference type="Proteomes" id="UP000183120"/>
    </source>
</evidence>
<keyword evidence="2 5" id="KW-0689">Ribosomal protein</keyword>
<dbReference type="Pfam" id="PF00830">
    <property type="entry name" value="Ribosomal_L28"/>
    <property type="match status" value="1"/>
</dbReference>
<dbReference type="GO" id="GO:0005840">
    <property type="term" value="C:ribosome"/>
    <property type="evidence" value="ECO:0007669"/>
    <property type="project" value="UniProtKB-KW"/>
</dbReference>
<evidence type="ECO:0000313" key="6">
    <source>
        <dbReference type="EMBL" id="OIO13014.1"/>
    </source>
</evidence>
<dbReference type="Gene3D" id="2.30.170.40">
    <property type="entry name" value="Ribosomal protein L28/L24"/>
    <property type="match status" value="1"/>
</dbReference>